<evidence type="ECO:0000256" key="1">
    <source>
        <dbReference type="SAM" id="MobiDB-lite"/>
    </source>
</evidence>
<name>A0A8S9HM81_BRACR</name>
<feature type="region of interest" description="Disordered" evidence="1">
    <location>
        <begin position="66"/>
        <end position="93"/>
    </location>
</feature>
<protein>
    <submittedName>
        <fullName evidence="2">Uncharacterized protein</fullName>
    </submittedName>
</protein>
<dbReference type="EMBL" id="QGKW02001940">
    <property type="protein sequence ID" value="KAF2558484.1"/>
    <property type="molecule type" value="Genomic_DNA"/>
</dbReference>
<comment type="caution">
    <text evidence="2">The sequence shown here is derived from an EMBL/GenBank/DDBJ whole genome shotgun (WGS) entry which is preliminary data.</text>
</comment>
<evidence type="ECO:0000313" key="2">
    <source>
        <dbReference type="EMBL" id="KAF2558484.1"/>
    </source>
</evidence>
<dbReference type="Proteomes" id="UP000712281">
    <property type="component" value="Unassembled WGS sequence"/>
</dbReference>
<reference evidence="2" key="1">
    <citation type="submission" date="2019-12" db="EMBL/GenBank/DDBJ databases">
        <title>Genome sequencing and annotation of Brassica cretica.</title>
        <authorList>
            <person name="Studholme D.J."/>
            <person name="Sarris P.F."/>
        </authorList>
    </citation>
    <scope>NUCLEOTIDE SEQUENCE</scope>
    <source>
        <strain evidence="2">PFS-001/15</strain>
        <tissue evidence="2">Leaf</tissue>
    </source>
</reference>
<dbReference type="AlphaFoldDB" id="A0A8S9HM81"/>
<evidence type="ECO:0000313" key="3">
    <source>
        <dbReference type="Proteomes" id="UP000712281"/>
    </source>
</evidence>
<proteinExistence type="predicted"/>
<gene>
    <name evidence="2" type="ORF">F2Q68_00015418</name>
</gene>
<accession>A0A8S9HM81</accession>
<sequence>MEVSKRSEESECKEVVVGQGSELLKDNVWALVPPDKVGRATSNTPNRDEVAVISASKFSVLSVDEVEEGEIQKEESLELEEGNNEEDQRQDEREEDFWRMRYWIKN</sequence>
<organism evidence="2 3">
    <name type="scientific">Brassica cretica</name>
    <name type="common">Mustard</name>
    <dbReference type="NCBI Taxonomy" id="69181"/>
    <lineage>
        <taxon>Eukaryota</taxon>
        <taxon>Viridiplantae</taxon>
        <taxon>Streptophyta</taxon>
        <taxon>Embryophyta</taxon>
        <taxon>Tracheophyta</taxon>
        <taxon>Spermatophyta</taxon>
        <taxon>Magnoliopsida</taxon>
        <taxon>eudicotyledons</taxon>
        <taxon>Gunneridae</taxon>
        <taxon>Pentapetalae</taxon>
        <taxon>rosids</taxon>
        <taxon>malvids</taxon>
        <taxon>Brassicales</taxon>
        <taxon>Brassicaceae</taxon>
        <taxon>Brassiceae</taxon>
        <taxon>Brassica</taxon>
    </lineage>
</organism>